<gene>
    <name evidence="6" type="ORF">N8M53_10470</name>
</gene>
<accession>A0AA47KJT9</accession>
<reference evidence="6" key="1">
    <citation type="submission" date="2022-09" db="EMBL/GenBank/DDBJ databases">
        <authorList>
            <person name="Li Z.-J."/>
        </authorList>
    </citation>
    <scope>NUCLEOTIDE SEQUENCE</scope>
    <source>
        <strain evidence="6">TGB11</strain>
    </source>
</reference>
<dbReference type="RefSeq" id="WP_269578737.1">
    <property type="nucleotide sequence ID" value="NZ_CP114588.1"/>
</dbReference>
<dbReference type="InterPro" id="IPR006664">
    <property type="entry name" value="OMP_bac"/>
</dbReference>
<comment type="subcellular location">
    <subcellularLocation>
        <location evidence="1">Cell outer membrane</location>
    </subcellularLocation>
</comment>
<evidence type="ECO:0000256" key="4">
    <source>
        <dbReference type="PROSITE-ProRule" id="PRU00473"/>
    </source>
</evidence>
<evidence type="ECO:0000256" key="3">
    <source>
        <dbReference type="ARBA" id="ARBA00023237"/>
    </source>
</evidence>
<name>A0AA47KJT9_9GAMM</name>
<keyword evidence="2 4" id="KW-0472">Membrane</keyword>
<feature type="domain" description="OmpA-like" evidence="5">
    <location>
        <begin position="67"/>
        <end position="185"/>
    </location>
</feature>
<evidence type="ECO:0000259" key="5">
    <source>
        <dbReference type="PROSITE" id="PS51123"/>
    </source>
</evidence>
<dbReference type="SUPFAM" id="SSF103088">
    <property type="entry name" value="OmpA-like"/>
    <property type="match status" value="1"/>
</dbReference>
<evidence type="ECO:0000256" key="1">
    <source>
        <dbReference type="ARBA" id="ARBA00004442"/>
    </source>
</evidence>
<organism evidence="6 7">
    <name type="scientific">Salinivibrio kushneri</name>
    <dbReference type="NCBI Taxonomy" id="1908198"/>
    <lineage>
        <taxon>Bacteria</taxon>
        <taxon>Pseudomonadati</taxon>
        <taxon>Pseudomonadota</taxon>
        <taxon>Gammaproteobacteria</taxon>
        <taxon>Vibrionales</taxon>
        <taxon>Vibrionaceae</taxon>
        <taxon>Salinivibrio</taxon>
    </lineage>
</organism>
<evidence type="ECO:0000313" key="6">
    <source>
        <dbReference type="EMBL" id="WBA08236.1"/>
    </source>
</evidence>
<proteinExistence type="predicted"/>
<dbReference type="Gene3D" id="3.30.1330.60">
    <property type="entry name" value="OmpA-like domain"/>
    <property type="match status" value="1"/>
</dbReference>
<dbReference type="InterPro" id="IPR006665">
    <property type="entry name" value="OmpA-like"/>
</dbReference>
<evidence type="ECO:0000313" key="7">
    <source>
        <dbReference type="Proteomes" id="UP001164748"/>
    </source>
</evidence>
<dbReference type="PROSITE" id="PS51123">
    <property type="entry name" value="OMPA_2"/>
    <property type="match status" value="1"/>
</dbReference>
<dbReference type="EMBL" id="CP114588">
    <property type="protein sequence ID" value="WBA08236.1"/>
    <property type="molecule type" value="Genomic_DNA"/>
</dbReference>
<dbReference type="GO" id="GO:0009279">
    <property type="term" value="C:cell outer membrane"/>
    <property type="evidence" value="ECO:0007669"/>
    <property type="project" value="UniProtKB-SubCell"/>
</dbReference>
<dbReference type="CDD" id="cd07185">
    <property type="entry name" value="OmpA_C-like"/>
    <property type="match status" value="1"/>
</dbReference>
<dbReference type="PANTHER" id="PTHR30329:SF21">
    <property type="entry name" value="LIPOPROTEIN YIAD-RELATED"/>
    <property type="match status" value="1"/>
</dbReference>
<protein>
    <submittedName>
        <fullName evidence="6">OmpA family protein</fullName>
    </submittedName>
</protein>
<dbReference type="AlphaFoldDB" id="A0AA47KJT9"/>
<sequence length="200" mass="22433">MKQLGIVLITGLLLGGCAPQSVQPMEDSLTQSRDLTDSDKDGVITARDQCGDSVEQAKVNNEGCPSQRIEKESFELNVQFETASARVREDQYADIRRLADFMRRYPQATVTIEGHASKVGNASYNMQLSQRRAEAIANVLVKEFYIDRNRVDAQGFGETQPLIDDESDRANEQNRRVIASVSGEHGVMEKRWTIYSSEEQ</sequence>
<evidence type="ECO:0000256" key="2">
    <source>
        <dbReference type="ARBA" id="ARBA00023136"/>
    </source>
</evidence>
<keyword evidence="3" id="KW-0998">Cell outer membrane</keyword>
<dbReference type="PANTHER" id="PTHR30329">
    <property type="entry name" value="STATOR ELEMENT OF FLAGELLAR MOTOR COMPLEX"/>
    <property type="match status" value="1"/>
</dbReference>
<dbReference type="InterPro" id="IPR050330">
    <property type="entry name" value="Bact_OuterMem_StrucFunc"/>
</dbReference>
<dbReference type="Proteomes" id="UP001164748">
    <property type="component" value="Chromosome"/>
</dbReference>
<dbReference type="InterPro" id="IPR036737">
    <property type="entry name" value="OmpA-like_sf"/>
</dbReference>
<dbReference type="PROSITE" id="PS51257">
    <property type="entry name" value="PROKAR_LIPOPROTEIN"/>
    <property type="match status" value="1"/>
</dbReference>
<dbReference type="Pfam" id="PF00691">
    <property type="entry name" value="OmpA"/>
    <property type="match status" value="1"/>
</dbReference>
<dbReference type="PRINTS" id="PR01021">
    <property type="entry name" value="OMPADOMAIN"/>
</dbReference>